<reference evidence="1 2" key="2">
    <citation type="submission" date="2017-10" db="EMBL/GenBank/DDBJ databases">
        <title>Genome analyses suggest a sexual origin of heterokaryosis in a supposedly ancient asexual fungus.</title>
        <authorList>
            <person name="Corradi N."/>
            <person name="Sedzielewska K."/>
            <person name="Noel J."/>
            <person name="Charron P."/>
            <person name="Farinelli L."/>
            <person name="Marton T."/>
            <person name="Kruger M."/>
            <person name="Pelin A."/>
            <person name="Brachmann A."/>
            <person name="Corradi N."/>
        </authorList>
    </citation>
    <scope>NUCLEOTIDE SEQUENCE [LARGE SCALE GENOMIC DNA]</scope>
    <source>
        <strain evidence="1 2">A1</strain>
    </source>
</reference>
<gene>
    <name evidence="1" type="ORF">RhiirA1_447802</name>
</gene>
<dbReference type="OrthoDB" id="2307055at2759"/>
<dbReference type="VEuPathDB" id="FungiDB:RhiirFUN_001654"/>
<dbReference type="VEuPathDB" id="FungiDB:RhiirA1_447802"/>
<evidence type="ECO:0000313" key="2">
    <source>
        <dbReference type="Proteomes" id="UP000232688"/>
    </source>
</evidence>
<sequence>MSQLNGDVLYLILKELQNDKKSLFSCLRVNKTWCEIIVPILWKNPWKFLEERKSLCKVVTLHLSDETKKNLKSQGFDFLTNFYHKPLFNYISFCKILNLYDLHVMVNTFDHIVTFPNIKKEIFEKEVTSLFINENTRVMHLYIKNRYNNRLNIIPGAKYSFSELEFFSSNTNISDNVIIGLPEIFKSIKRLELVIEMKNNSYEFVKLIDNIDKLYHIRLYSKHYAEYDNDSFRKALENSLIKHANTIQYFKTTRPPVTNILSSFVNLKILKVKGFSNDLSWDCLETLSLSFLQVLKTDCIPIEKVSALIENTGGKLIEVSINGGYHDENNNKRLIQSIYNKCKKIQYLKILIRNENISELEKLLIDCQYLDGLNINVYNDETIFDWNYFFKVLYESSPTNLFKFKFSFVNTFELESLRLFLNNWNGRHPLLFQTIQYSSWGINNVLKRSYFDVINLYITQGIVSLYTHAPVEKYDFKDFDWIKADKKALKSWEYNF</sequence>
<proteinExistence type="predicted"/>
<name>A0A2I1DSW9_9GLOM</name>
<evidence type="ECO:0000313" key="1">
    <source>
        <dbReference type="EMBL" id="PKC76255.1"/>
    </source>
</evidence>
<reference evidence="1 2" key="1">
    <citation type="submission" date="2017-10" db="EMBL/GenBank/DDBJ databases">
        <title>Extensive intraspecific genome diversity in a model arbuscular mycorrhizal fungus.</title>
        <authorList>
            <person name="Chen E.C.H."/>
            <person name="Morin E."/>
            <person name="Baudet D."/>
            <person name="Noel J."/>
            <person name="Ndikumana S."/>
            <person name="Charron P."/>
            <person name="St-Onge C."/>
            <person name="Giorgi J."/>
            <person name="Grigoriev I.V."/>
            <person name="Roux C."/>
            <person name="Martin F.M."/>
            <person name="Corradi N."/>
        </authorList>
    </citation>
    <scope>NUCLEOTIDE SEQUENCE [LARGE SCALE GENOMIC DNA]</scope>
    <source>
        <strain evidence="1 2">A1</strain>
    </source>
</reference>
<organism evidence="1 2">
    <name type="scientific">Rhizophagus irregularis</name>
    <dbReference type="NCBI Taxonomy" id="588596"/>
    <lineage>
        <taxon>Eukaryota</taxon>
        <taxon>Fungi</taxon>
        <taxon>Fungi incertae sedis</taxon>
        <taxon>Mucoromycota</taxon>
        <taxon>Glomeromycotina</taxon>
        <taxon>Glomeromycetes</taxon>
        <taxon>Glomerales</taxon>
        <taxon>Glomeraceae</taxon>
        <taxon>Rhizophagus</taxon>
    </lineage>
</organism>
<dbReference type="EMBL" id="LLXH01000005">
    <property type="protein sequence ID" value="PKC76255.1"/>
    <property type="molecule type" value="Genomic_DNA"/>
</dbReference>
<dbReference type="Proteomes" id="UP000232688">
    <property type="component" value="Unassembled WGS sequence"/>
</dbReference>
<accession>A0A2I1DSW9</accession>
<comment type="caution">
    <text evidence="1">The sequence shown here is derived from an EMBL/GenBank/DDBJ whole genome shotgun (WGS) entry which is preliminary data.</text>
</comment>
<dbReference type="AlphaFoldDB" id="A0A2I1DSW9"/>
<protein>
    <submittedName>
        <fullName evidence="1">Uncharacterized protein</fullName>
    </submittedName>
</protein>
<dbReference type="VEuPathDB" id="FungiDB:FUN_023547"/>